<feature type="region of interest" description="Disordered" evidence="2">
    <location>
        <begin position="171"/>
        <end position="306"/>
    </location>
</feature>
<dbReference type="Gene3D" id="1.10.10.60">
    <property type="entry name" value="Homeodomain-like"/>
    <property type="match status" value="1"/>
</dbReference>
<dbReference type="Proteomes" id="UP001321473">
    <property type="component" value="Unassembled WGS sequence"/>
</dbReference>
<dbReference type="Pfam" id="PF10545">
    <property type="entry name" value="MADF_DNA_bdg"/>
    <property type="match status" value="1"/>
</dbReference>
<gene>
    <name evidence="5" type="ORF">V5799_024715</name>
</gene>
<dbReference type="PANTHER" id="PTHR12243">
    <property type="entry name" value="MADF DOMAIN TRANSCRIPTION FACTOR"/>
    <property type="match status" value="1"/>
</dbReference>
<accession>A0AAQ4EBL7</accession>
<proteinExistence type="predicted"/>
<protein>
    <recommendedName>
        <fullName evidence="7">Alcohol dehydrogenase transcription factor myb/sant-like protein</fullName>
    </recommendedName>
</protein>
<feature type="compositionally biased region" description="Pro residues" evidence="2">
    <location>
        <begin position="291"/>
        <end position="301"/>
    </location>
</feature>
<dbReference type="PROSITE" id="PS51029">
    <property type="entry name" value="MADF"/>
    <property type="match status" value="1"/>
</dbReference>
<feature type="compositionally biased region" description="Polar residues" evidence="2">
    <location>
        <begin position="516"/>
        <end position="538"/>
    </location>
</feature>
<dbReference type="InterPro" id="IPR044822">
    <property type="entry name" value="Myb_DNA-bind_4"/>
</dbReference>
<dbReference type="GO" id="GO:0003677">
    <property type="term" value="F:DNA binding"/>
    <property type="evidence" value="ECO:0007669"/>
    <property type="project" value="InterPro"/>
</dbReference>
<feature type="domain" description="BESS" evidence="4">
    <location>
        <begin position="344"/>
        <end position="383"/>
    </location>
</feature>
<evidence type="ECO:0000259" key="3">
    <source>
        <dbReference type="PROSITE" id="PS51029"/>
    </source>
</evidence>
<evidence type="ECO:0000313" key="5">
    <source>
        <dbReference type="EMBL" id="KAK8772040.1"/>
    </source>
</evidence>
<dbReference type="GO" id="GO:0005634">
    <property type="term" value="C:nucleus"/>
    <property type="evidence" value="ECO:0007669"/>
    <property type="project" value="UniProtKB-SubCell"/>
</dbReference>
<feature type="compositionally biased region" description="Basic and acidic residues" evidence="2">
    <location>
        <begin position="581"/>
        <end position="614"/>
    </location>
</feature>
<dbReference type="InterPro" id="IPR004210">
    <property type="entry name" value="BESS_motif"/>
</dbReference>
<evidence type="ECO:0000256" key="2">
    <source>
        <dbReference type="SAM" id="MobiDB-lite"/>
    </source>
</evidence>
<feature type="region of interest" description="Disordered" evidence="2">
    <location>
        <begin position="507"/>
        <end position="614"/>
    </location>
</feature>
<keyword evidence="1" id="KW-0539">Nucleus</keyword>
<dbReference type="SMART" id="SM00595">
    <property type="entry name" value="MADF"/>
    <property type="match status" value="1"/>
</dbReference>
<keyword evidence="6" id="KW-1185">Reference proteome</keyword>
<reference evidence="5 6" key="1">
    <citation type="journal article" date="2023" name="Arcadia Sci">
        <title>De novo assembly of a long-read Amblyomma americanum tick genome.</title>
        <authorList>
            <person name="Chou S."/>
            <person name="Poskanzer K.E."/>
            <person name="Rollins M."/>
            <person name="Thuy-Boun P.S."/>
        </authorList>
    </citation>
    <scope>NUCLEOTIDE SEQUENCE [LARGE SCALE GENOMIC DNA]</scope>
    <source>
        <strain evidence="5">F_SG_1</strain>
        <tissue evidence="5">Salivary glands</tissue>
    </source>
</reference>
<comment type="caution">
    <text evidence="5">The sequence shown here is derived from an EMBL/GenBank/DDBJ whole genome shotgun (WGS) entry which is preliminary data.</text>
</comment>
<feature type="domain" description="MADF" evidence="3">
    <location>
        <begin position="27"/>
        <end position="120"/>
    </location>
</feature>
<comment type="subcellular location">
    <subcellularLocation>
        <location evidence="1">Nucleus</location>
    </subcellularLocation>
</comment>
<organism evidence="5 6">
    <name type="scientific">Amblyomma americanum</name>
    <name type="common">Lone star tick</name>
    <dbReference type="NCBI Taxonomy" id="6943"/>
    <lineage>
        <taxon>Eukaryota</taxon>
        <taxon>Metazoa</taxon>
        <taxon>Ecdysozoa</taxon>
        <taxon>Arthropoda</taxon>
        <taxon>Chelicerata</taxon>
        <taxon>Arachnida</taxon>
        <taxon>Acari</taxon>
        <taxon>Parasitiformes</taxon>
        <taxon>Ixodida</taxon>
        <taxon>Ixodoidea</taxon>
        <taxon>Ixodidae</taxon>
        <taxon>Amblyomminae</taxon>
        <taxon>Amblyomma</taxon>
    </lineage>
</organism>
<dbReference type="PANTHER" id="PTHR12243:SF68">
    <property type="entry name" value="MADF DOMAIN-CONTAINING PROTEIN"/>
    <property type="match status" value="1"/>
</dbReference>
<feature type="region of interest" description="Disordered" evidence="2">
    <location>
        <begin position="1"/>
        <end position="21"/>
    </location>
</feature>
<evidence type="ECO:0000256" key="1">
    <source>
        <dbReference type="PROSITE-ProRule" id="PRU00371"/>
    </source>
</evidence>
<dbReference type="EMBL" id="JARKHS020018930">
    <property type="protein sequence ID" value="KAK8772040.1"/>
    <property type="molecule type" value="Genomic_DNA"/>
</dbReference>
<dbReference type="InterPro" id="IPR006578">
    <property type="entry name" value="MADF-dom"/>
</dbReference>
<dbReference type="PROSITE" id="PS51031">
    <property type="entry name" value="BESS"/>
    <property type="match status" value="1"/>
</dbReference>
<dbReference type="AlphaFoldDB" id="A0AAQ4EBL7"/>
<evidence type="ECO:0008006" key="7">
    <source>
        <dbReference type="Google" id="ProtNLM"/>
    </source>
</evidence>
<dbReference type="InterPro" id="IPR039353">
    <property type="entry name" value="TF_Adf1"/>
</dbReference>
<sequence>MDSAGGSTSGGGQRSNNQSWTNEKEARLISLYGMYRLLWDNRHPEYYKKDSREQAINAIAQGLDNEFNVVNVKDKIKSLRDYFVKELRKEAASRKSPALRPYVSRWEHFRSWDFLRSVICCDPSVQSPPTVDLPSGPLDGLHCVIDAMLPTLVRPRASRRTGVKRERQEVYPGFFDAEGPDVILPSSPECSSDEDEVRPSSRKTGSSSPPPPPVPQASGSSGLAPQDHALARPQPKTEQRSSPSPPSYPARDSIMSPNPPPPKRARLSRSPERPQENHLGATPSSFGGGQPPRPKSSPVPSPVATCTDFVPVGTESRNPICLTGINNGGGGGGPAPLDPELPYHDEEELFCRQVLMELRQMERYRRAMAKLRIRQVLFETKYWALHAPVRGQRASWDERQTKLLLDYYARYARDVGPLKKFRSKRAMFEQIACDMFGILGIHRTAVQCETRFKTVSKRKRNEEKHNNTSGNSRCRVEYEQEFDAIKAIDDSLEPEVLRGVDTVRYKKASTCKASPRPSTSADVQENSEFSGDTLSLISSGGDCSFEAGTDSQDEEPKKKRADRRLRPSNSRMQHLQLFFDEMNKLHREKEKKKEDREQRKEQRHQELLKAHSEHMALLKTLAEKE</sequence>
<name>A0AAQ4EBL7_AMBAM</name>
<dbReference type="Pfam" id="PF13837">
    <property type="entry name" value="Myb_DNA-bind_4"/>
    <property type="match status" value="1"/>
</dbReference>
<evidence type="ECO:0000313" key="6">
    <source>
        <dbReference type="Proteomes" id="UP001321473"/>
    </source>
</evidence>
<evidence type="ECO:0000259" key="4">
    <source>
        <dbReference type="PROSITE" id="PS51031"/>
    </source>
</evidence>